<gene>
    <name evidence="1" type="ORF">MRB53_015886</name>
</gene>
<reference evidence="1 2" key="1">
    <citation type="journal article" date="2022" name="Hortic Res">
        <title>A haplotype resolved chromosomal level avocado genome allows analysis of novel avocado genes.</title>
        <authorList>
            <person name="Nath O."/>
            <person name="Fletcher S.J."/>
            <person name="Hayward A."/>
            <person name="Shaw L.M."/>
            <person name="Masouleh A.K."/>
            <person name="Furtado A."/>
            <person name="Henry R.J."/>
            <person name="Mitter N."/>
        </authorList>
    </citation>
    <scope>NUCLEOTIDE SEQUENCE [LARGE SCALE GENOMIC DNA]</scope>
    <source>
        <strain evidence="2">cv. Hass</strain>
    </source>
</reference>
<dbReference type="EMBL" id="CM056813">
    <property type="protein sequence ID" value="KAJ8639192.1"/>
    <property type="molecule type" value="Genomic_DNA"/>
</dbReference>
<comment type="caution">
    <text evidence="1">The sequence shown here is derived from an EMBL/GenBank/DDBJ whole genome shotgun (WGS) entry which is preliminary data.</text>
</comment>
<sequence>MAKHCTCTWRSRTTHALRKLSHYFQTFTIVVVTKHPLKALFRKADFSGRISKWAVELGQYDSKYQPRTAIKAQVLADFIVEFTSQSSAPTLLDIELGGNKDTEAVTETEEEQSWKVFVDGSSTSKRAGVGIVLQSSESLVIEQALTLGFKASNNEAEYEALIAGLNSAKILEARRIVIFSDS</sequence>
<organism evidence="1 2">
    <name type="scientific">Persea americana</name>
    <name type="common">Avocado</name>
    <dbReference type="NCBI Taxonomy" id="3435"/>
    <lineage>
        <taxon>Eukaryota</taxon>
        <taxon>Viridiplantae</taxon>
        <taxon>Streptophyta</taxon>
        <taxon>Embryophyta</taxon>
        <taxon>Tracheophyta</taxon>
        <taxon>Spermatophyta</taxon>
        <taxon>Magnoliopsida</taxon>
        <taxon>Magnoliidae</taxon>
        <taxon>Laurales</taxon>
        <taxon>Lauraceae</taxon>
        <taxon>Persea</taxon>
    </lineage>
</organism>
<evidence type="ECO:0000313" key="1">
    <source>
        <dbReference type="EMBL" id="KAJ8639192.1"/>
    </source>
</evidence>
<keyword evidence="2" id="KW-1185">Reference proteome</keyword>
<dbReference type="Proteomes" id="UP001234297">
    <property type="component" value="Chromosome 5"/>
</dbReference>
<protein>
    <submittedName>
        <fullName evidence="1">Uncharacterized protein</fullName>
    </submittedName>
</protein>
<proteinExistence type="predicted"/>
<accession>A0ACC2M0D6</accession>
<name>A0ACC2M0D6_PERAE</name>
<evidence type="ECO:0000313" key="2">
    <source>
        <dbReference type="Proteomes" id="UP001234297"/>
    </source>
</evidence>